<reference evidence="2" key="1">
    <citation type="submission" date="2018-04" db="EMBL/GenBank/DDBJ databases">
        <authorList>
            <person name="Go L.Y."/>
            <person name="Mitchell J.A."/>
        </authorList>
    </citation>
    <scope>NUCLEOTIDE SEQUENCE [LARGE SCALE GENOMIC DNA]</scope>
</reference>
<sequence>MTDNASLPAPGELASEPLDKLLRDWRDLSIGTGAAAFLVDEVGGEEEAAERIEAAEVAFLAATADLVDAFRTHPALGYGDAVERLTDLLAELPEPHLDIDDVAAAAAATIR</sequence>
<accession>A0A2Z4Q9F5</accession>
<evidence type="ECO:0000313" key="1">
    <source>
        <dbReference type="EMBL" id="AWY06706.1"/>
    </source>
</evidence>
<proteinExistence type="predicted"/>
<name>A0A2Z4Q9F5_9CAUD</name>
<dbReference type="EMBL" id="MH271320">
    <property type="protein sequence ID" value="AWY06706.1"/>
    <property type="molecule type" value="Genomic_DNA"/>
</dbReference>
<dbReference type="Proteomes" id="UP000251243">
    <property type="component" value="Segment"/>
</dbReference>
<dbReference type="KEGG" id="vg:54993755"/>
<evidence type="ECO:0000313" key="2">
    <source>
        <dbReference type="Proteomes" id="UP000251243"/>
    </source>
</evidence>
<dbReference type="GeneID" id="54993755"/>
<dbReference type="RefSeq" id="YP_009803195.1">
    <property type="nucleotide sequence ID" value="NC_047992.1"/>
</dbReference>
<protein>
    <submittedName>
        <fullName evidence="1">Uncharacterized protein</fullName>
    </submittedName>
</protein>
<keyword evidence="2" id="KW-1185">Reference proteome</keyword>
<gene>
    <name evidence="1" type="primary">72</name>
    <name evidence="1" type="ORF">SEA_ZETA1847_72</name>
</gene>
<organism evidence="1 2">
    <name type="scientific">Microbacterium phage Zeta1847</name>
    <dbReference type="NCBI Taxonomy" id="2201444"/>
    <lineage>
        <taxon>Viruses</taxon>
        <taxon>Duplodnaviria</taxon>
        <taxon>Heunggongvirae</taxon>
        <taxon>Uroviricota</taxon>
        <taxon>Caudoviricetes</taxon>
        <taxon>Casidaviridae</taxon>
        <taxon>Zetavirus</taxon>
        <taxon>Zetavirus zeta1847</taxon>
    </lineage>
</organism>